<dbReference type="AlphaFoldDB" id="A0A377ARM6"/>
<keyword evidence="2" id="KW-0678">Repressor</keyword>
<dbReference type="PROSITE" id="PS00356">
    <property type="entry name" value="HTH_LACI_1"/>
    <property type="match status" value="1"/>
</dbReference>
<accession>A0A377ARM6</accession>
<dbReference type="PRINTS" id="PR00036">
    <property type="entry name" value="HTHLACI"/>
</dbReference>
<evidence type="ECO:0000256" key="6">
    <source>
        <dbReference type="ARBA" id="ARBA00067657"/>
    </source>
</evidence>
<dbReference type="SUPFAM" id="SSF53822">
    <property type="entry name" value="Periplasmic binding protein-like I"/>
    <property type="match status" value="1"/>
</dbReference>
<evidence type="ECO:0000256" key="4">
    <source>
        <dbReference type="ARBA" id="ARBA00023125"/>
    </source>
</evidence>
<evidence type="ECO:0000256" key="5">
    <source>
        <dbReference type="ARBA" id="ARBA00023163"/>
    </source>
</evidence>
<dbReference type="FunFam" id="3.40.50.2300:FF:000239">
    <property type="entry name" value="Trehalose operon repressor"/>
    <property type="match status" value="1"/>
</dbReference>
<dbReference type="EMBL" id="UGED01000005">
    <property type="protein sequence ID" value="STL28008.1"/>
    <property type="molecule type" value="Genomic_DNA"/>
</dbReference>
<evidence type="ECO:0000259" key="8">
    <source>
        <dbReference type="PROSITE" id="PS50932"/>
    </source>
</evidence>
<dbReference type="InterPro" id="IPR012771">
    <property type="entry name" value="Trehalos_R_gpbac"/>
</dbReference>
<evidence type="ECO:0000256" key="1">
    <source>
        <dbReference type="ARBA" id="ARBA00011738"/>
    </source>
</evidence>
<protein>
    <recommendedName>
        <fullName evidence="6">HTH-type transcriptional regulator TreR</fullName>
    </recommendedName>
    <alternativeName>
        <fullName evidence="7">Trehalose operon repressor</fullName>
    </alternativeName>
</protein>
<dbReference type="InterPro" id="IPR000843">
    <property type="entry name" value="HTH_LacI"/>
</dbReference>
<reference evidence="9 10" key="1">
    <citation type="submission" date="2018-06" db="EMBL/GenBank/DDBJ databases">
        <authorList>
            <consortium name="Pathogen Informatics"/>
            <person name="Doyle S."/>
        </authorList>
    </citation>
    <scope>NUCLEOTIDE SEQUENCE [LARGE SCALE GENOMIC DNA]</scope>
    <source>
        <strain evidence="9 10">NCTC9962</strain>
    </source>
</reference>
<dbReference type="Pfam" id="PF13377">
    <property type="entry name" value="Peripla_BP_3"/>
    <property type="match status" value="1"/>
</dbReference>
<keyword evidence="3" id="KW-0805">Transcription regulation</keyword>
<evidence type="ECO:0000256" key="7">
    <source>
        <dbReference type="ARBA" id="ARBA00077059"/>
    </source>
</evidence>
<dbReference type="InterPro" id="IPR046335">
    <property type="entry name" value="LacI/GalR-like_sensor"/>
</dbReference>
<proteinExistence type="predicted"/>
<dbReference type="CDD" id="cd01392">
    <property type="entry name" value="HTH_LacI"/>
    <property type="match status" value="1"/>
</dbReference>
<dbReference type="GO" id="GO:0045892">
    <property type="term" value="P:negative regulation of DNA-templated transcription"/>
    <property type="evidence" value="ECO:0007669"/>
    <property type="project" value="InterPro"/>
</dbReference>
<evidence type="ECO:0000256" key="2">
    <source>
        <dbReference type="ARBA" id="ARBA00022491"/>
    </source>
</evidence>
<dbReference type="NCBIfam" id="TIGR02405">
    <property type="entry name" value="trehalos_R_Ecol"/>
    <property type="match status" value="1"/>
</dbReference>
<dbReference type="SUPFAM" id="SSF47413">
    <property type="entry name" value="lambda repressor-like DNA-binding domains"/>
    <property type="match status" value="1"/>
</dbReference>
<dbReference type="GO" id="GO:0000976">
    <property type="term" value="F:transcription cis-regulatory region binding"/>
    <property type="evidence" value="ECO:0007669"/>
    <property type="project" value="TreeGrafter"/>
</dbReference>
<comment type="subunit">
    <text evidence="1">Homodimer.</text>
</comment>
<name>A0A377ARM6_ECOLX</name>
<dbReference type="Pfam" id="PF00356">
    <property type="entry name" value="LacI"/>
    <property type="match status" value="1"/>
</dbReference>
<dbReference type="PROSITE" id="PS50932">
    <property type="entry name" value="HTH_LACI_2"/>
    <property type="match status" value="1"/>
</dbReference>
<dbReference type="SMART" id="SM00354">
    <property type="entry name" value="HTH_LACI"/>
    <property type="match status" value="1"/>
</dbReference>
<evidence type="ECO:0000313" key="10">
    <source>
        <dbReference type="Proteomes" id="UP000254052"/>
    </source>
</evidence>
<dbReference type="PANTHER" id="PTHR30146">
    <property type="entry name" value="LACI-RELATED TRANSCRIPTIONAL REPRESSOR"/>
    <property type="match status" value="1"/>
</dbReference>
<dbReference type="InterPro" id="IPR010982">
    <property type="entry name" value="Lambda_DNA-bd_dom_sf"/>
</dbReference>
<dbReference type="Proteomes" id="UP000254052">
    <property type="component" value="Unassembled WGS sequence"/>
</dbReference>
<keyword evidence="4" id="KW-0238">DNA-binding</keyword>
<dbReference type="GO" id="GO:0005991">
    <property type="term" value="P:trehalose metabolic process"/>
    <property type="evidence" value="ECO:0007669"/>
    <property type="project" value="InterPro"/>
</dbReference>
<dbReference type="Gene3D" id="1.10.260.40">
    <property type="entry name" value="lambda repressor-like DNA-binding domains"/>
    <property type="match status" value="1"/>
</dbReference>
<gene>
    <name evidence="9" type="primary">treR</name>
    <name evidence="9" type="ORF">NCTC9962_01708</name>
</gene>
<dbReference type="Gene3D" id="3.40.50.2300">
    <property type="match status" value="2"/>
</dbReference>
<feature type="domain" description="HTH lacI-type" evidence="8">
    <location>
        <begin position="27"/>
        <end position="79"/>
    </location>
</feature>
<dbReference type="PANTHER" id="PTHR30146:SF146">
    <property type="entry name" value="HTH-TYPE TRANSCRIPTIONAL REGULATOR TRER"/>
    <property type="match status" value="1"/>
</dbReference>
<keyword evidence="5" id="KW-0804">Transcription</keyword>
<evidence type="ECO:0000313" key="9">
    <source>
        <dbReference type="EMBL" id="STL28008.1"/>
    </source>
</evidence>
<organism evidence="9 10">
    <name type="scientific">Escherichia coli</name>
    <dbReference type="NCBI Taxonomy" id="562"/>
    <lineage>
        <taxon>Bacteria</taxon>
        <taxon>Pseudomonadati</taxon>
        <taxon>Pseudomonadota</taxon>
        <taxon>Gammaproteobacteria</taxon>
        <taxon>Enterobacterales</taxon>
        <taxon>Enterobacteriaceae</taxon>
        <taxon>Escherichia</taxon>
    </lineage>
</organism>
<sequence>MLNARVKLGSIIKQHVTGQQDAKSADIKDIARLSGVGKSTVSRVLNNESGVSQRTRERVEAVMNQHGFSPSRSARAMRGQSDKVVAIIVTRLDSLSENLAVQTMLPAFYEQGYDPIMMESQFSPQLVAEHLGVLKRRNIDGVVLFGFTGITEEMLAHWQSSLVLLARDAKGFASVCYDDEGAIKILMQRLYDQGHRNISYLGVPHSDVTTGKRRHEAYLAFCKAHKLHPVAALPGLAMKQGYENVAKVITPETTALLCATDTLALGASKYLQEQRIDTLQLASVGNTPLMKFLHPEIVTVDPGYAEAGRQAACQLIAQVTGRSEPQQIIIPATLS</sequence>
<dbReference type="FunFam" id="1.10.260.40:FF:000021">
    <property type="entry name" value="Trehalose operon repressor"/>
    <property type="match status" value="1"/>
</dbReference>
<evidence type="ECO:0000256" key="3">
    <source>
        <dbReference type="ARBA" id="ARBA00023015"/>
    </source>
</evidence>
<dbReference type="GO" id="GO:0003700">
    <property type="term" value="F:DNA-binding transcription factor activity"/>
    <property type="evidence" value="ECO:0007669"/>
    <property type="project" value="TreeGrafter"/>
</dbReference>
<dbReference type="CDD" id="cd01542">
    <property type="entry name" value="PBP1_TreR-like"/>
    <property type="match status" value="1"/>
</dbReference>
<dbReference type="InterPro" id="IPR028082">
    <property type="entry name" value="Peripla_BP_I"/>
</dbReference>